<dbReference type="Proteomes" id="UP000275846">
    <property type="component" value="Unassembled WGS sequence"/>
</dbReference>
<dbReference type="AlphaFoldDB" id="A0A3P7CHQ0"/>
<reference evidence="1 2" key="1">
    <citation type="submission" date="2018-11" db="EMBL/GenBank/DDBJ databases">
        <authorList>
            <consortium name="Pathogen Informatics"/>
        </authorList>
    </citation>
    <scope>NUCLEOTIDE SEQUENCE [LARGE SCALE GENOMIC DNA]</scope>
    <source>
        <strain evidence="1 2">NST_G2</strain>
    </source>
</reference>
<accession>A0A3P7CHQ0</accession>
<dbReference type="EMBL" id="UYSU01033838">
    <property type="protein sequence ID" value="VDL93136.1"/>
    <property type="molecule type" value="Genomic_DNA"/>
</dbReference>
<dbReference type="OrthoDB" id="412018at2759"/>
<proteinExistence type="predicted"/>
<evidence type="ECO:0000313" key="2">
    <source>
        <dbReference type="Proteomes" id="UP000275846"/>
    </source>
</evidence>
<evidence type="ECO:0000313" key="1">
    <source>
        <dbReference type="EMBL" id="VDL93136.1"/>
    </source>
</evidence>
<protein>
    <submittedName>
        <fullName evidence="1">Uncharacterized protein</fullName>
    </submittedName>
</protein>
<name>A0A3P7CHQ0_SCHSO</name>
<sequence>MLVAEVDLNLCRQVRDQWGFRMTQRLDLYAKSITEYAKRAGYKV</sequence>
<dbReference type="STRING" id="70667.A0A3P7CHQ0"/>
<gene>
    <name evidence="1" type="ORF">SSLN_LOCUS6751</name>
</gene>
<keyword evidence="2" id="KW-1185">Reference proteome</keyword>
<organism evidence="1 2">
    <name type="scientific">Schistocephalus solidus</name>
    <name type="common">Tapeworm</name>
    <dbReference type="NCBI Taxonomy" id="70667"/>
    <lineage>
        <taxon>Eukaryota</taxon>
        <taxon>Metazoa</taxon>
        <taxon>Spiralia</taxon>
        <taxon>Lophotrochozoa</taxon>
        <taxon>Platyhelminthes</taxon>
        <taxon>Cestoda</taxon>
        <taxon>Eucestoda</taxon>
        <taxon>Diphyllobothriidea</taxon>
        <taxon>Diphyllobothriidae</taxon>
        <taxon>Schistocephalus</taxon>
    </lineage>
</organism>
<dbReference type="InterPro" id="IPR036526">
    <property type="entry name" value="C-N_Hydrolase_sf"/>
</dbReference>
<dbReference type="Gene3D" id="3.60.110.10">
    <property type="entry name" value="Carbon-nitrogen hydrolase"/>
    <property type="match status" value="1"/>
</dbReference>